<dbReference type="RefSeq" id="WP_160918807.1">
    <property type="nucleotide sequence ID" value="NZ_WMEY01000002.1"/>
</dbReference>
<name>A0A845EX62_9BACL</name>
<accession>A0A845EX62</accession>
<organism evidence="2 3">
    <name type="scientific">Guptibacillus hwajinpoensis</name>
    <dbReference type="NCBI Taxonomy" id="208199"/>
    <lineage>
        <taxon>Bacteria</taxon>
        <taxon>Bacillati</taxon>
        <taxon>Bacillota</taxon>
        <taxon>Bacilli</taxon>
        <taxon>Bacillales</taxon>
        <taxon>Guptibacillaceae</taxon>
        <taxon>Guptibacillus</taxon>
    </lineage>
</organism>
<evidence type="ECO:0000313" key="2">
    <source>
        <dbReference type="EMBL" id="MYL63127.1"/>
    </source>
</evidence>
<evidence type="ECO:0000256" key="1">
    <source>
        <dbReference type="SAM" id="Phobius"/>
    </source>
</evidence>
<gene>
    <name evidence="2" type="ORF">GLW07_07140</name>
</gene>
<feature type="transmembrane region" description="Helical" evidence="1">
    <location>
        <begin position="20"/>
        <end position="42"/>
    </location>
</feature>
<proteinExistence type="predicted"/>
<reference evidence="2 3" key="1">
    <citation type="submission" date="2019-11" db="EMBL/GenBank/DDBJ databases">
        <title>Genome sequences of 17 halophilic strains isolated from different environments.</title>
        <authorList>
            <person name="Furrow R.E."/>
        </authorList>
    </citation>
    <scope>NUCLEOTIDE SEQUENCE [LARGE SCALE GENOMIC DNA]</scope>
    <source>
        <strain evidence="2 3">22506_14_FS</strain>
    </source>
</reference>
<comment type="caution">
    <text evidence="2">The sequence shown here is derived from an EMBL/GenBank/DDBJ whole genome shotgun (WGS) entry which is preliminary data.</text>
</comment>
<keyword evidence="1" id="KW-0472">Membrane</keyword>
<keyword evidence="1" id="KW-1133">Transmembrane helix</keyword>
<dbReference type="Proteomes" id="UP000447833">
    <property type="component" value="Unassembled WGS sequence"/>
</dbReference>
<evidence type="ECO:0008006" key="4">
    <source>
        <dbReference type="Google" id="ProtNLM"/>
    </source>
</evidence>
<evidence type="ECO:0000313" key="3">
    <source>
        <dbReference type="Proteomes" id="UP000447833"/>
    </source>
</evidence>
<dbReference type="AlphaFoldDB" id="A0A845EX62"/>
<protein>
    <recommendedName>
        <fullName evidence="4">Type II secretion system protein</fullName>
    </recommendedName>
</protein>
<dbReference type="EMBL" id="WMEY01000002">
    <property type="protein sequence ID" value="MYL63127.1"/>
    <property type="molecule type" value="Genomic_DNA"/>
</dbReference>
<keyword evidence="1" id="KW-0812">Transmembrane</keyword>
<sequence length="117" mass="13514">MLYKWEQVASILKNCNGYSLLDGLIALSILTLLSSGALPIYVQLYEERMSIQTRKEAILLLDHYWNDFVLNNVVPPKQEILEGTVFNLTETPNRLCVSYNEEKKDELLICRSLPHEK</sequence>